<feature type="signal peptide" evidence="1">
    <location>
        <begin position="1"/>
        <end position="22"/>
    </location>
</feature>
<reference evidence="2 3" key="1">
    <citation type="submission" date="2019-05" db="EMBL/GenBank/DDBJ databases">
        <title>Microbulbifer harenosus sp. nov., an alginate-degrading bacterium isolated from coastal sand.</title>
        <authorList>
            <person name="Huang H."/>
            <person name="Mo K."/>
            <person name="Bao S."/>
        </authorList>
    </citation>
    <scope>NUCLEOTIDE SEQUENCE [LARGE SCALE GENOMIC DNA]</scope>
    <source>
        <strain evidence="2 3">HB161719</strain>
    </source>
</reference>
<comment type="caution">
    <text evidence="2">The sequence shown here is derived from an EMBL/GenBank/DDBJ whole genome shotgun (WGS) entry which is preliminary data.</text>
</comment>
<proteinExistence type="predicted"/>
<dbReference type="RefSeq" id="WP_138235303.1">
    <property type="nucleotide sequence ID" value="NZ_CP185860.1"/>
</dbReference>
<sequence>MQISRWLLLFLWLLFQPNGSFAAGAGSPGAVQQEKVELRNTPLKPGEATSSRSQTAHITARINGHQSIEYLIDARTGQSLELDIQSSNSQASYHVTAPAAPRALHKGRGHHSHFIATLPRDGTYRVLIYLMHNAAQDGESADFALNIRLRNPG</sequence>
<evidence type="ECO:0000313" key="2">
    <source>
        <dbReference type="EMBL" id="TLM77622.1"/>
    </source>
</evidence>
<feature type="chain" id="PRO_5045621178" description="DNA breaking-rejoining protein" evidence="1">
    <location>
        <begin position="23"/>
        <end position="153"/>
    </location>
</feature>
<organism evidence="2 3">
    <name type="scientific">Microbulbifer harenosus</name>
    <dbReference type="NCBI Taxonomy" id="2576840"/>
    <lineage>
        <taxon>Bacteria</taxon>
        <taxon>Pseudomonadati</taxon>
        <taxon>Pseudomonadota</taxon>
        <taxon>Gammaproteobacteria</taxon>
        <taxon>Cellvibrionales</taxon>
        <taxon>Microbulbiferaceae</taxon>
        <taxon>Microbulbifer</taxon>
    </lineage>
</organism>
<evidence type="ECO:0008006" key="4">
    <source>
        <dbReference type="Google" id="ProtNLM"/>
    </source>
</evidence>
<gene>
    <name evidence="2" type="ORF">FDY93_08440</name>
</gene>
<name>A0ABY2UM28_9GAMM</name>
<keyword evidence="3" id="KW-1185">Reference proteome</keyword>
<accession>A0ABY2UM28</accession>
<protein>
    <recommendedName>
        <fullName evidence="4">DNA breaking-rejoining protein</fullName>
    </recommendedName>
</protein>
<evidence type="ECO:0000313" key="3">
    <source>
        <dbReference type="Proteomes" id="UP000306791"/>
    </source>
</evidence>
<dbReference type="Proteomes" id="UP000306791">
    <property type="component" value="Unassembled WGS sequence"/>
</dbReference>
<dbReference type="Gene3D" id="2.60.120.380">
    <property type="match status" value="1"/>
</dbReference>
<keyword evidence="1" id="KW-0732">Signal</keyword>
<dbReference type="EMBL" id="VANI01000009">
    <property type="protein sequence ID" value="TLM77622.1"/>
    <property type="molecule type" value="Genomic_DNA"/>
</dbReference>
<evidence type="ECO:0000256" key="1">
    <source>
        <dbReference type="SAM" id="SignalP"/>
    </source>
</evidence>